<sequence length="72" mass="8612">MKFKTVKTLLILMFFVLYIRLFSWFYNTWDIFSKEHNFFSLIFAIVFAVLSYVLAKLSVSFVITTIKEGRDI</sequence>
<dbReference type="EMBL" id="LTAO01000023">
    <property type="protein sequence ID" value="KYG29502.1"/>
    <property type="molecule type" value="Genomic_DNA"/>
</dbReference>
<evidence type="ECO:0000256" key="1">
    <source>
        <dbReference type="SAM" id="Phobius"/>
    </source>
</evidence>
<feature type="transmembrane region" description="Helical" evidence="1">
    <location>
        <begin position="9"/>
        <end position="26"/>
    </location>
</feature>
<dbReference type="RefSeq" id="WP_061949298.1">
    <property type="nucleotide sequence ID" value="NZ_LTAO01000023.1"/>
</dbReference>
<dbReference type="AlphaFoldDB" id="A0A161PB94"/>
<evidence type="ECO:0000313" key="2">
    <source>
        <dbReference type="EMBL" id="KYG29502.1"/>
    </source>
</evidence>
<keyword evidence="1" id="KW-0472">Membrane</keyword>
<comment type="caution">
    <text evidence="2">The sequence shown here is derived from an EMBL/GenBank/DDBJ whole genome shotgun (WGS) entry which is preliminary data.</text>
</comment>
<accession>A0A161PB94</accession>
<name>A0A161PB94_9BACI</name>
<organism evidence="2 3">
    <name type="scientific">Alkalihalobacillus trypoxylicola</name>
    <dbReference type="NCBI Taxonomy" id="519424"/>
    <lineage>
        <taxon>Bacteria</taxon>
        <taxon>Bacillati</taxon>
        <taxon>Bacillota</taxon>
        <taxon>Bacilli</taxon>
        <taxon>Bacillales</taxon>
        <taxon>Bacillaceae</taxon>
        <taxon>Alkalihalobacillus</taxon>
    </lineage>
</organism>
<keyword evidence="3" id="KW-1185">Reference proteome</keyword>
<reference evidence="2" key="1">
    <citation type="submission" date="2016-02" db="EMBL/GenBank/DDBJ databases">
        <title>Genome sequence of Bacillus trypoxylicola KCTC 13244(T).</title>
        <authorList>
            <person name="Jeong H."/>
            <person name="Park S.-H."/>
            <person name="Choi S.-K."/>
        </authorList>
    </citation>
    <scope>NUCLEOTIDE SEQUENCE [LARGE SCALE GENOMIC DNA]</scope>
    <source>
        <strain evidence="2">KCTC 13244</strain>
    </source>
</reference>
<keyword evidence="1" id="KW-0812">Transmembrane</keyword>
<gene>
    <name evidence="2" type="ORF">AZF04_08250</name>
</gene>
<keyword evidence="1" id="KW-1133">Transmembrane helix</keyword>
<evidence type="ECO:0000313" key="3">
    <source>
        <dbReference type="Proteomes" id="UP000075806"/>
    </source>
</evidence>
<dbReference type="Proteomes" id="UP000075806">
    <property type="component" value="Unassembled WGS sequence"/>
</dbReference>
<proteinExistence type="predicted"/>
<protein>
    <submittedName>
        <fullName evidence="2">Uncharacterized protein</fullName>
    </submittedName>
</protein>
<feature type="transmembrane region" description="Helical" evidence="1">
    <location>
        <begin position="38"/>
        <end position="63"/>
    </location>
</feature>